<protein>
    <submittedName>
        <fullName evidence="2">Serine-threonine/tyrosine-protein kinase catalytic domain-containing protein</fullName>
    </submittedName>
</protein>
<dbReference type="Proteomes" id="UP000036681">
    <property type="component" value="Unplaced"/>
</dbReference>
<reference evidence="2" key="1">
    <citation type="submission" date="2023-03" db="UniProtKB">
        <authorList>
            <consortium name="WormBaseParasite"/>
        </authorList>
    </citation>
    <scope>IDENTIFICATION</scope>
</reference>
<evidence type="ECO:0000313" key="1">
    <source>
        <dbReference type="Proteomes" id="UP000036681"/>
    </source>
</evidence>
<dbReference type="AlphaFoldDB" id="A0A9J2PU43"/>
<keyword evidence="1" id="KW-1185">Reference proteome</keyword>
<dbReference type="Gene3D" id="1.10.510.10">
    <property type="entry name" value="Transferase(Phosphotransferase) domain 1"/>
    <property type="match status" value="1"/>
</dbReference>
<evidence type="ECO:0000313" key="2">
    <source>
        <dbReference type="WBParaSite" id="ALUE_0001347201-mRNA-1"/>
    </source>
</evidence>
<name>A0A9J2PU43_ASCLU</name>
<accession>A0A9J2PU43</accession>
<proteinExistence type="predicted"/>
<dbReference type="WBParaSite" id="ALUE_0001347201-mRNA-1">
    <property type="protein sequence ID" value="ALUE_0001347201-mRNA-1"/>
    <property type="gene ID" value="ALUE_0001347201"/>
</dbReference>
<organism evidence="1 2">
    <name type="scientific">Ascaris lumbricoides</name>
    <name type="common">Giant roundworm</name>
    <dbReference type="NCBI Taxonomy" id="6252"/>
    <lineage>
        <taxon>Eukaryota</taxon>
        <taxon>Metazoa</taxon>
        <taxon>Ecdysozoa</taxon>
        <taxon>Nematoda</taxon>
        <taxon>Chromadorea</taxon>
        <taxon>Rhabditida</taxon>
        <taxon>Spirurina</taxon>
        <taxon>Ascaridomorpha</taxon>
        <taxon>Ascaridoidea</taxon>
        <taxon>Ascarididae</taxon>
        <taxon>Ascaris</taxon>
    </lineage>
</organism>
<sequence>MATDKNSSFYLRPPQECPEQIAAMINECLLNDPHARPSFSIITRRIPFIEEELNYVDDTQWALLRLEQSNFSDTSQDVTTLSMS</sequence>